<dbReference type="Proteomes" id="UP000188602">
    <property type="component" value="Unassembled WGS sequence"/>
</dbReference>
<dbReference type="Pfam" id="PF01609">
    <property type="entry name" value="DDE_Tnp_1"/>
    <property type="match status" value="1"/>
</dbReference>
<feature type="domain" description="Transposase IS4-like" evidence="1">
    <location>
        <begin position="8"/>
        <end position="104"/>
    </location>
</feature>
<evidence type="ECO:0000259" key="1">
    <source>
        <dbReference type="Pfam" id="PF01609"/>
    </source>
</evidence>
<comment type="caution">
    <text evidence="2">The sequence shown here is derived from an EMBL/GenBank/DDBJ whole genome shotgun (WGS) entry which is preliminary data.</text>
</comment>
<evidence type="ECO:0000313" key="3">
    <source>
        <dbReference type="Proteomes" id="UP000188602"/>
    </source>
</evidence>
<dbReference type="STRING" id="1907939.BKL49_07330"/>
<dbReference type="SUPFAM" id="SSF53098">
    <property type="entry name" value="Ribonuclease H-like"/>
    <property type="match status" value="1"/>
</dbReference>
<dbReference type="AlphaFoldDB" id="A0A1V3JQ13"/>
<gene>
    <name evidence="2" type="ORF">BKL49_07330</name>
</gene>
<protein>
    <recommendedName>
        <fullName evidence="1">Transposase IS4-like domain-containing protein</fullName>
    </recommendedName>
</protein>
<dbReference type="InterPro" id="IPR002559">
    <property type="entry name" value="Transposase_11"/>
</dbReference>
<accession>A0A1V3JQ13</accession>
<organism evidence="2 3">
    <name type="scientific">Rodentibacter myodis</name>
    <dbReference type="NCBI Taxonomy" id="1907939"/>
    <lineage>
        <taxon>Bacteria</taxon>
        <taxon>Pseudomonadati</taxon>
        <taxon>Pseudomonadota</taxon>
        <taxon>Gammaproteobacteria</taxon>
        <taxon>Pasteurellales</taxon>
        <taxon>Pasteurellaceae</taxon>
        <taxon>Rodentibacter</taxon>
    </lineage>
</organism>
<sequence length="169" mass="19059">MVQTSSTQSHWLIPLRKGVKYDVLRELGLEKTEKGKHFQCITSLLDNTTYPANEVVSVYRHRRKIELGYREVKQYLLAQAYTLRNKKPERGEQEILGNLRAYNLIRKAMTEAAKCKGIPLPNSLSFAGCSASVIAYFTGVSLLSPGNLPKGYQSLLDELGHCELSNKKK</sequence>
<dbReference type="PANTHER" id="PTHR37529">
    <property type="entry name" value="TRANSPOSASE INSG FOR INSERTION SEQUENCE ELEMENT IS4-RELATED"/>
    <property type="match status" value="1"/>
</dbReference>
<dbReference type="InterPro" id="IPR012337">
    <property type="entry name" value="RNaseH-like_sf"/>
</dbReference>
<dbReference type="GO" id="GO:0003677">
    <property type="term" value="F:DNA binding"/>
    <property type="evidence" value="ECO:0007669"/>
    <property type="project" value="InterPro"/>
</dbReference>
<name>A0A1V3JQ13_9PAST</name>
<dbReference type="GO" id="GO:0006313">
    <property type="term" value="P:DNA transposition"/>
    <property type="evidence" value="ECO:0007669"/>
    <property type="project" value="InterPro"/>
</dbReference>
<reference evidence="2 3" key="1">
    <citation type="submission" date="2016-10" db="EMBL/GenBank/DDBJ databases">
        <title>Rodentibacter gen. nov. and new species.</title>
        <authorList>
            <person name="Christensen H."/>
        </authorList>
    </citation>
    <scope>NUCLEOTIDE SEQUENCE [LARGE SCALE GENOMIC DNA]</scope>
    <source>
        <strain evidence="2 3">Ac151</strain>
    </source>
</reference>
<dbReference type="OrthoDB" id="9796012at2"/>
<dbReference type="EMBL" id="MLHQ01000017">
    <property type="protein sequence ID" value="OOF58352.1"/>
    <property type="molecule type" value="Genomic_DNA"/>
</dbReference>
<dbReference type="GO" id="GO:0004803">
    <property type="term" value="F:transposase activity"/>
    <property type="evidence" value="ECO:0007669"/>
    <property type="project" value="InterPro"/>
</dbReference>
<proteinExistence type="predicted"/>
<dbReference type="RefSeq" id="WP_077424078.1">
    <property type="nucleotide sequence ID" value="NZ_MLHQ01000017.1"/>
</dbReference>
<keyword evidence="3" id="KW-1185">Reference proteome</keyword>
<evidence type="ECO:0000313" key="2">
    <source>
        <dbReference type="EMBL" id="OOF58352.1"/>
    </source>
</evidence>
<dbReference type="PANTHER" id="PTHR37529:SF1">
    <property type="entry name" value="TRANSPOSASE INSG FOR INSERTION SEQUENCE ELEMENT IS4-RELATED"/>
    <property type="match status" value="1"/>
</dbReference>